<feature type="compositionally biased region" description="Basic and acidic residues" evidence="1">
    <location>
        <begin position="35"/>
        <end position="52"/>
    </location>
</feature>
<evidence type="ECO:0000256" key="1">
    <source>
        <dbReference type="SAM" id="MobiDB-lite"/>
    </source>
</evidence>
<feature type="region of interest" description="Disordered" evidence="1">
    <location>
        <begin position="27"/>
        <end position="60"/>
    </location>
</feature>
<dbReference type="EMBL" id="AWGJ01000006">
    <property type="protein sequence ID" value="ODN78398.1"/>
    <property type="molecule type" value="Genomic_DNA"/>
</dbReference>
<evidence type="ECO:0000313" key="2">
    <source>
        <dbReference type="EMBL" id="ODN78398.1"/>
    </source>
</evidence>
<name>A0A1E3HPX4_9TREE</name>
<dbReference type="AlphaFoldDB" id="A0A1E3HPX4"/>
<dbReference type="OrthoDB" id="2575514at2759"/>
<organism evidence="2 3">
    <name type="scientific">Cryptococcus amylolentus CBS 6039</name>
    <dbReference type="NCBI Taxonomy" id="1295533"/>
    <lineage>
        <taxon>Eukaryota</taxon>
        <taxon>Fungi</taxon>
        <taxon>Dikarya</taxon>
        <taxon>Basidiomycota</taxon>
        <taxon>Agaricomycotina</taxon>
        <taxon>Tremellomycetes</taxon>
        <taxon>Tremellales</taxon>
        <taxon>Cryptococcaceae</taxon>
        <taxon>Cryptococcus</taxon>
    </lineage>
</organism>
<reference evidence="2 3" key="1">
    <citation type="submission" date="2016-06" db="EMBL/GenBank/DDBJ databases">
        <title>Evolution of pathogenesis and genome organization in the Tremellales.</title>
        <authorList>
            <person name="Cuomo C."/>
            <person name="Litvintseva A."/>
            <person name="Heitman J."/>
            <person name="Chen Y."/>
            <person name="Sun S."/>
            <person name="Springer D."/>
            <person name="Dromer F."/>
            <person name="Young S."/>
            <person name="Zeng Q."/>
            <person name="Chapman S."/>
            <person name="Gujja S."/>
            <person name="Saif S."/>
            <person name="Birren B."/>
        </authorList>
    </citation>
    <scope>NUCLEOTIDE SEQUENCE [LARGE SCALE GENOMIC DNA]</scope>
    <source>
        <strain evidence="2 3">CBS 6039</strain>
    </source>
</reference>
<dbReference type="Proteomes" id="UP000094065">
    <property type="component" value="Unassembled WGS sequence"/>
</dbReference>
<dbReference type="RefSeq" id="XP_018993444.1">
    <property type="nucleotide sequence ID" value="XM_019138008.1"/>
</dbReference>
<sequence length="154" mass="17341">MLFSRRGSRLPISFPSVKKRVVRNSALYSISPQARPEKRNSNGNNGKERQRNDNQATGNNVRLTYPALSASGIYSKASTHTSCKWGTQLGGEERRDDIARQGRWATSVMRRYRQARSMGDLGHADYLPEQVLSRGFASSGRLRSRRKGLDRNSV</sequence>
<dbReference type="GeneID" id="30155346"/>
<comment type="caution">
    <text evidence="2">The sequence shown here is derived from an EMBL/GenBank/DDBJ whole genome shotgun (WGS) entry which is preliminary data.</text>
</comment>
<gene>
    <name evidence="2" type="ORF">L202_04037</name>
</gene>
<evidence type="ECO:0000313" key="3">
    <source>
        <dbReference type="Proteomes" id="UP000094065"/>
    </source>
</evidence>
<keyword evidence="3" id="KW-1185">Reference proteome</keyword>
<proteinExistence type="predicted"/>
<protein>
    <submittedName>
        <fullName evidence="2">Uncharacterized protein</fullName>
    </submittedName>
</protein>
<accession>A0A1E3HPX4</accession>